<evidence type="ECO:0000256" key="2">
    <source>
        <dbReference type="ARBA" id="ARBA00007282"/>
    </source>
</evidence>
<evidence type="ECO:0000256" key="6">
    <source>
        <dbReference type="ARBA" id="ARBA00023136"/>
    </source>
</evidence>
<feature type="transmembrane region" description="Helical" evidence="7">
    <location>
        <begin position="330"/>
        <end position="352"/>
    </location>
</feature>
<dbReference type="OrthoDB" id="1077582at2759"/>
<dbReference type="InterPro" id="IPR032805">
    <property type="entry name" value="Wax_synthase_dom"/>
</dbReference>
<feature type="domain" description="Wax synthase" evidence="8">
    <location>
        <begin position="240"/>
        <end position="335"/>
    </location>
</feature>
<feature type="transmembrane region" description="Helical" evidence="7">
    <location>
        <begin position="373"/>
        <end position="394"/>
    </location>
</feature>
<dbReference type="GO" id="GO:0008374">
    <property type="term" value="F:O-acyltransferase activity"/>
    <property type="evidence" value="ECO:0007669"/>
    <property type="project" value="InterPro"/>
</dbReference>
<dbReference type="PANTHER" id="PTHR31595:SF67">
    <property type="entry name" value="WAX SYNTHASE DOMAIN-CONTAINING PROTEIN"/>
    <property type="match status" value="1"/>
</dbReference>
<sequence>MSYDALMPLELTKRLQLSTPMSEPRPAFSVPLFAAFQALMVLGYAVQPHRYRPLIFIPIASISYYLIFHTDAGVAGFGIGDGIAAQTLYAFECLVLMDVQKSLYRIGEKPGQIETTSFSKRLSWSWHLYNSPRGVRWAHEISHIPKNTPALDAPEGKKAFILSRILTTCSCVALQGVLFVINSANPALVPGAPRLINQSLYIRILSLAGLAIPAYAQINVLHCLTSIICVAAGFSEPVDWPPLFGSPALMYSVQSFWRNVWHQMLRRPVLTISNLILHTLLRLPRPSLKSKPNYFTQLIGLLKLHTAFLISACVHFTGEYMMQGYPSFGAFKFFALQSWAITFEIIVKYLITGSTRTQTQSGDGNKSKGAKSVIWRILGYAWVISWFVAVAHHMQQPMIDAGIFVGLEDSELTRRVGKWLALEVI</sequence>
<evidence type="ECO:0000256" key="3">
    <source>
        <dbReference type="ARBA" id="ARBA00022679"/>
    </source>
</evidence>
<dbReference type="PANTHER" id="PTHR31595">
    <property type="entry name" value="LONG-CHAIN-ALCOHOL O-FATTY-ACYLTRANSFERASE 3-RELATED"/>
    <property type="match status" value="1"/>
</dbReference>
<keyword evidence="3" id="KW-0808">Transferase</keyword>
<comment type="caution">
    <text evidence="9">The sequence shown here is derived from an EMBL/GenBank/DDBJ whole genome shotgun (WGS) entry which is preliminary data.</text>
</comment>
<accession>A0A8H5LJ50</accession>
<dbReference type="GO" id="GO:0016020">
    <property type="term" value="C:membrane"/>
    <property type="evidence" value="ECO:0007669"/>
    <property type="project" value="UniProtKB-SubCell"/>
</dbReference>
<gene>
    <name evidence="9" type="ORF">D9756_002934</name>
</gene>
<keyword evidence="6 7" id="KW-0472">Membrane</keyword>
<evidence type="ECO:0000256" key="5">
    <source>
        <dbReference type="ARBA" id="ARBA00022989"/>
    </source>
</evidence>
<feature type="transmembrane region" description="Helical" evidence="7">
    <location>
        <begin position="295"/>
        <end position="318"/>
    </location>
</feature>
<evidence type="ECO:0000256" key="4">
    <source>
        <dbReference type="ARBA" id="ARBA00022692"/>
    </source>
</evidence>
<reference evidence="9 10" key="1">
    <citation type="journal article" date="2020" name="ISME J.">
        <title>Uncovering the hidden diversity of litter-decomposition mechanisms in mushroom-forming fungi.</title>
        <authorList>
            <person name="Floudas D."/>
            <person name="Bentzer J."/>
            <person name="Ahren D."/>
            <person name="Johansson T."/>
            <person name="Persson P."/>
            <person name="Tunlid A."/>
        </authorList>
    </citation>
    <scope>NUCLEOTIDE SEQUENCE [LARGE SCALE GENOMIC DNA]</scope>
    <source>
        <strain evidence="9 10">CBS 146.42</strain>
    </source>
</reference>
<evidence type="ECO:0000259" key="8">
    <source>
        <dbReference type="Pfam" id="PF13813"/>
    </source>
</evidence>
<dbReference type="AlphaFoldDB" id="A0A8H5LJ50"/>
<evidence type="ECO:0000313" key="10">
    <source>
        <dbReference type="Proteomes" id="UP000559027"/>
    </source>
</evidence>
<dbReference type="Proteomes" id="UP000559027">
    <property type="component" value="Unassembled WGS sequence"/>
</dbReference>
<evidence type="ECO:0000313" key="9">
    <source>
        <dbReference type="EMBL" id="KAF5359450.1"/>
    </source>
</evidence>
<dbReference type="EMBL" id="JAACJO010000004">
    <property type="protein sequence ID" value="KAF5359450.1"/>
    <property type="molecule type" value="Genomic_DNA"/>
</dbReference>
<organism evidence="9 10">
    <name type="scientific">Leucocoprinus leucothites</name>
    <dbReference type="NCBI Taxonomy" id="201217"/>
    <lineage>
        <taxon>Eukaryota</taxon>
        <taxon>Fungi</taxon>
        <taxon>Dikarya</taxon>
        <taxon>Basidiomycota</taxon>
        <taxon>Agaricomycotina</taxon>
        <taxon>Agaricomycetes</taxon>
        <taxon>Agaricomycetidae</taxon>
        <taxon>Agaricales</taxon>
        <taxon>Agaricineae</taxon>
        <taxon>Agaricaceae</taxon>
        <taxon>Leucocoprinus</taxon>
    </lineage>
</organism>
<dbReference type="Pfam" id="PF13813">
    <property type="entry name" value="MBOAT_2"/>
    <property type="match status" value="1"/>
</dbReference>
<feature type="transmembrane region" description="Helical" evidence="7">
    <location>
        <begin position="204"/>
        <end position="234"/>
    </location>
</feature>
<evidence type="ECO:0000256" key="1">
    <source>
        <dbReference type="ARBA" id="ARBA00004141"/>
    </source>
</evidence>
<name>A0A8H5LJ50_9AGAR</name>
<keyword evidence="10" id="KW-1185">Reference proteome</keyword>
<comment type="subcellular location">
    <subcellularLocation>
        <location evidence="1">Membrane</location>
        <topology evidence="1">Multi-pass membrane protein</topology>
    </subcellularLocation>
</comment>
<keyword evidence="4 7" id="KW-0812">Transmembrane</keyword>
<protein>
    <recommendedName>
        <fullName evidence="8">Wax synthase domain-containing protein</fullName>
    </recommendedName>
</protein>
<evidence type="ECO:0000256" key="7">
    <source>
        <dbReference type="SAM" id="Phobius"/>
    </source>
</evidence>
<dbReference type="GO" id="GO:0006629">
    <property type="term" value="P:lipid metabolic process"/>
    <property type="evidence" value="ECO:0007669"/>
    <property type="project" value="InterPro"/>
</dbReference>
<dbReference type="InterPro" id="IPR044851">
    <property type="entry name" value="Wax_synthase"/>
</dbReference>
<comment type="similarity">
    <text evidence="2">Belongs to the wax synthase family.</text>
</comment>
<feature type="transmembrane region" description="Helical" evidence="7">
    <location>
        <begin position="27"/>
        <end position="46"/>
    </location>
</feature>
<proteinExistence type="inferred from homology"/>
<keyword evidence="5 7" id="KW-1133">Transmembrane helix</keyword>